<organism evidence="1 2">
    <name type="scientific">Goodfellowiella coeruleoviolacea</name>
    <dbReference type="NCBI Taxonomy" id="334858"/>
    <lineage>
        <taxon>Bacteria</taxon>
        <taxon>Bacillati</taxon>
        <taxon>Actinomycetota</taxon>
        <taxon>Actinomycetes</taxon>
        <taxon>Pseudonocardiales</taxon>
        <taxon>Pseudonocardiaceae</taxon>
        <taxon>Goodfellowiella</taxon>
    </lineage>
</organism>
<dbReference type="EMBL" id="JAMTCK010000009">
    <property type="protein sequence ID" value="MCP2167291.1"/>
    <property type="molecule type" value="Genomic_DNA"/>
</dbReference>
<name>A0AAE3GFH5_9PSEU</name>
<gene>
    <name evidence="1" type="ORF">LX83_004164</name>
</gene>
<sequence length="840" mass="90744">MTAVPAGWALISKRPDTYDDYAVLAASRAPFTARQFNQIVVRNSPGDPPASHETGAAALPWVWFTRSKRGDTTYVGVAIRDWTADFDATNRPIAETRYFCVALDDFLSAGFTYSGLYEAVRGIGLADRDTDDPVELTAPAAPPPVETVDFDVAATAAAGLLTGSVALLGGGAELAERLAVLDAVAALLPSGAKAWLTAAGWADFGVNHPLRLAFTARARTGDLAVDLRGTDRPGGGESAYRERLLELARGRGADAVRRHLAGLGHLRACDPVAAVVGLEELDRPRICVSAARSGRLTPELVRQLDEAGRFGDLTPDEHELVVRAYFEVAQPRDMWADRALLAGHRLSTMDELVEEVVRTRAPRSFWTADDLLHVAGMADAAGAHAGYVRALRALGDAPLVATRIAPVVGRLVEHPQWSAALAPLVASSDALSVAVLRRVHGSEGAVAPDLLDLLDREHGDRTWGRYRRLFAAGGQVDPGDLAELNQVDGDAVPLVLRVAQHTGDTARLGRLFEAFLGLARAVGHALRPSWLSLLRDWPDPDPAVRAALDVALCRAGEPPRQDLVVADERYWNALVAEVDTTPLTLPQQQAFGDALAAGLHRGWGGDLAAFRRTLGVLSRLADPHTRPHLSTPRLVARIADEVAANPAVLGQPWLQPWLPQLELDPRLRAGVLRTRLYWIEADATPHEVAALVARVHASGVLGTDEIAPIVLQRWRPAPSGWMDFLLALNTHLLDGGDRNALGRCVRWAEFLMADGTGSLLQPAALHTAQWRLLPQLQLLTHLMRMAVKAGWPEVRSEAAVTLLRRLHRQVGDLLRGVGAGERGAPRIRLPWARPGEHESE</sequence>
<keyword evidence="2" id="KW-1185">Reference proteome</keyword>
<proteinExistence type="predicted"/>
<dbReference type="Proteomes" id="UP001206128">
    <property type="component" value="Unassembled WGS sequence"/>
</dbReference>
<comment type="caution">
    <text evidence="1">The sequence shown here is derived from an EMBL/GenBank/DDBJ whole genome shotgun (WGS) entry which is preliminary data.</text>
</comment>
<reference evidence="1" key="1">
    <citation type="submission" date="2022-06" db="EMBL/GenBank/DDBJ databases">
        <title>Genomic Encyclopedia of Archaeal and Bacterial Type Strains, Phase II (KMG-II): from individual species to whole genera.</title>
        <authorList>
            <person name="Goeker M."/>
        </authorList>
    </citation>
    <scope>NUCLEOTIDE SEQUENCE</scope>
    <source>
        <strain evidence="1">DSM 43935</strain>
    </source>
</reference>
<accession>A0AAE3GFH5</accession>
<protein>
    <submittedName>
        <fullName evidence="1">Uncharacterized protein</fullName>
    </submittedName>
</protein>
<dbReference type="AlphaFoldDB" id="A0AAE3GFH5"/>
<evidence type="ECO:0000313" key="1">
    <source>
        <dbReference type="EMBL" id="MCP2167291.1"/>
    </source>
</evidence>
<evidence type="ECO:0000313" key="2">
    <source>
        <dbReference type="Proteomes" id="UP001206128"/>
    </source>
</evidence>